<name>A0A4Q6XNI7_9SPHI</name>
<sequence>MHKTLLTINEEIKHYVADIEQANAHDYSKITELMIRYISDRLQVVKDRFEQDKSITPDEEIFYFKNIKCHLLALIQYYTLVQKIELKKPPLRKKKLKQYYLNTLYKIKKKLRKQQFFYNYYKANLSQLDNQFFRRIDHDLFVPAGSFILDIDKRNNTPTVHIFAKVEAFEMLRHYLKKKIKGYGAGSKKIPQAVLPAPVLKWTISKTDLIELIYALHASGTFNNGKADIKEIAEYFQQVFNVELGQYNRVFYDIRARKINKTKLLDNLKENLIKRIKETDNELFM</sequence>
<accession>A0A4Q6XNI7</accession>
<dbReference type="EMBL" id="SGIT01000001">
    <property type="protein sequence ID" value="RZF61730.1"/>
    <property type="molecule type" value="Genomic_DNA"/>
</dbReference>
<evidence type="ECO:0008006" key="3">
    <source>
        <dbReference type="Google" id="ProtNLM"/>
    </source>
</evidence>
<evidence type="ECO:0000313" key="1">
    <source>
        <dbReference type="EMBL" id="RZF61730.1"/>
    </source>
</evidence>
<dbReference type="RefSeq" id="WP_130139959.1">
    <property type="nucleotide sequence ID" value="NZ_SGIT01000001.1"/>
</dbReference>
<evidence type="ECO:0000313" key="2">
    <source>
        <dbReference type="Proteomes" id="UP000292855"/>
    </source>
</evidence>
<keyword evidence="2" id="KW-1185">Reference proteome</keyword>
<dbReference type="AlphaFoldDB" id="A0A4Q6XNI7"/>
<gene>
    <name evidence="1" type="ORF">EWE74_02510</name>
</gene>
<proteinExistence type="predicted"/>
<organism evidence="1 2">
    <name type="scientific">Sphingobacterium corticibacterium</name>
    <dbReference type="NCBI Taxonomy" id="2484746"/>
    <lineage>
        <taxon>Bacteria</taxon>
        <taxon>Pseudomonadati</taxon>
        <taxon>Bacteroidota</taxon>
        <taxon>Sphingobacteriia</taxon>
        <taxon>Sphingobacteriales</taxon>
        <taxon>Sphingobacteriaceae</taxon>
        <taxon>Sphingobacterium</taxon>
    </lineage>
</organism>
<comment type="caution">
    <text evidence="1">The sequence shown here is derived from an EMBL/GenBank/DDBJ whole genome shotgun (WGS) entry which is preliminary data.</text>
</comment>
<dbReference type="Pfam" id="PF09357">
    <property type="entry name" value="RteC"/>
    <property type="match status" value="1"/>
</dbReference>
<dbReference type="InterPro" id="IPR018534">
    <property type="entry name" value="Tet_reg_excision_RteC"/>
</dbReference>
<reference evidence="1 2" key="1">
    <citation type="submission" date="2019-02" db="EMBL/GenBank/DDBJ databases">
        <authorList>
            <person name="Li Y."/>
        </authorList>
    </citation>
    <scope>NUCLEOTIDE SEQUENCE [LARGE SCALE GENOMIC DNA]</scope>
    <source>
        <strain evidence="1 2">30C10-4-7</strain>
    </source>
</reference>
<dbReference type="OrthoDB" id="790983at2"/>
<protein>
    <recommendedName>
        <fullName evidence="3">Tetracycline regulation of excision, RteC</fullName>
    </recommendedName>
</protein>
<dbReference type="Proteomes" id="UP000292855">
    <property type="component" value="Unassembled WGS sequence"/>
</dbReference>